<dbReference type="AlphaFoldDB" id="A0A9X3XLQ0"/>
<evidence type="ECO:0008006" key="4">
    <source>
        <dbReference type="Google" id="ProtNLM"/>
    </source>
</evidence>
<proteinExistence type="predicted"/>
<keyword evidence="3" id="KW-1185">Reference proteome</keyword>
<dbReference type="Proteomes" id="UP001141183">
    <property type="component" value="Unassembled WGS sequence"/>
</dbReference>
<sequence>MIRKFLMMLISGIMVTSLVACSGNSNDKEAKTAQEPPKVEEKKFIGEGVWAEDYTKDQVTILNDEISARIEESATFYDLEYSKEEKVTEENGETINDNHIYIDNLNPEPNRMESMYYGFKMYGADMSSGSLNLKIGFKLDLEQIKTEEKFNIEETSIAKFSEAMTNNPERDYSDLNSKIEDIVINQNSNGTIETNVNGLVETITIKDDFLLYKLDSKNYDFKK</sequence>
<reference evidence="2" key="1">
    <citation type="submission" date="2022-05" db="EMBL/GenBank/DDBJ databases">
        <title>Draft genome sequence of Clostridium tertium strain CP3 isolated from Peru.</title>
        <authorList>
            <person name="Hurtado R."/>
            <person name="Lima L."/>
            <person name="Sousa T."/>
            <person name="Jaiswal A.K."/>
            <person name="Tiwari S."/>
            <person name="Maturrano L."/>
            <person name="Brenig B."/>
            <person name="Azevedo V."/>
        </authorList>
    </citation>
    <scope>NUCLEOTIDE SEQUENCE</scope>
    <source>
        <strain evidence="2">CP3</strain>
    </source>
</reference>
<evidence type="ECO:0000256" key="1">
    <source>
        <dbReference type="SAM" id="SignalP"/>
    </source>
</evidence>
<protein>
    <recommendedName>
        <fullName evidence="4">Lipoprotein</fullName>
    </recommendedName>
</protein>
<organism evidence="2 3">
    <name type="scientific">Clostridium tertium</name>
    <dbReference type="NCBI Taxonomy" id="1559"/>
    <lineage>
        <taxon>Bacteria</taxon>
        <taxon>Bacillati</taxon>
        <taxon>Bacillota</taxon>
        <taxon>Clostridia</taxon>
        <taxon>Eubacteriales</taxon>
        <taxon>Clostridiaceae</taxon>
        <taxon>Clostridium</taxon>
    </lineage>
</organism>
<feature type="chain" id="PRO_5040842545" description="Lipoprotein" evidence="1">
    <location>
        <begin position="21"/>
        <end position="223"/>
    </location>
</feature>
<dbReference type="EMBL" id="JAMRYU010000010">
    <property type="protein sequence ID" value="MDC4240626.1"/>
    <property type="molecule type" value="Genomic_DNA"/>
</dbReference>
<comment type="caution">
    <text evidence="2">The sequence shown here is derived from an EMBL/GenBank/DDBJ whole genome shotgun (WGS) entry which is preliminary data.</text>
</comment>
<evidence type="ECO:0000313" key="2">
    <source>
        <dbReference type="EMBL" id="MDC4240626.1"/>
    </source>
</evidence>
<keyword evidence="1" id="KW-0732">Signal</keyword>
<dbReference type="PROSITE" id="PS51257">
    <property type="entry name" value="PROKAR_LIPOPROTEIN"/>
    <property type="match status" value="1"/>
</dbReference>
<accession>A0A9X3XLQ0</accession>
<name>A0A9X3XLQ0_9CLOT</name>
<dbReference type="GeneID" id="93044534"/>
<evidence type="ECO:0000313" key="3">
    <source>
        <dbReference type="Proteomes" id="UP001141183"/>
    </source>
</evidence>
<gene>
    <name evidence="2" type="ORF">NE398_10690</name>
</gene>
<dbReference type="RefSeq" id="WP_008676742.1">
    <property type="nucleotide sequence ID" value="NZ_BAAACM010000019.1"/>
</dbReference>
<feature type="signal peptide" evidence="1">
    <location>
        <begin position="1"/>
        <end position="20"/>
    </location>
</feature>